<evidence type="ECO:0000256" key="11">
    <source>
        <dbReference type="ARBA" id="ARBA00023625"/>
    </source>
</evidence>
<dbReference type="PROSITE" id="PS00631">
    <property type="entry name" value="CYTOSOL_AP"/>
    <property type="match status" value="1"/>
</dbReference>
<dbReference type="InterPro" id="IPR043472">
    <property type="entry name" value="Macro_dom-like"/>
</dbReference>
<gene>
    <name evidence="21" type="ORF">HCN44_006481</name>
</gene>
<evidence type="ECO:0000256" key="14">
    <source>
        <dbReference type="ARBA" id="ARBA00030997"/>
    </source>
</evidence>
<evidence type="ECO:0000256" key="9">
    <source>
        <dbReference type="ARBA" id="ARBA00022801"/>
    </source>
</evidence>
<reference evidence="21 22" key="1">
    <citation type="submission" date="2020-08" db="EMBL/GenBank/DDBJ databases">
        <title>Aphidius gifuensis genome sequencing and assembly.</title>
        <authorList>
            <person name="Du Z."/>
        </authorList>
    </citation>
    <scope>NUCLEOTIDE SEQUENCE [LARGE SCALE GENOMIC DNA]</scope>
    <source>
        <strain evidence="21">YNYX2018</strain>
        <tissue evidence="21">Adults</tissue>
    </source>
</reference>
<dbReference type="AlphaFoldDB" id="A0A835CTS4"/>
<comment type="similarity">
    <text evidence="3">Belongs to the peptidase M17 family.</text>
</comment>
<dbReference type="EC" id="3.4.11.5" evidence="5"/>
<dbReference type="Pfam" id="PF00883">
    <property type="entry name" value="Peptidase_M17"/>
    <property type="match status" value="1"/>
</dbReference>
<comment type="catalytic activity">
    <reaction evidence="10">
        <text>an S-substituted L-cysteinylglycine + H2O = an S-substituted L-cysteine + glycine</text>
        <dbReference type="Rhea" id="RHEA:60444"/>
        <dbReference type="ChEBI" id="CHEBI:15377"/>
        <dbReference type="ChEBI" id="CHEBI:57305"/>
        <dbReference type="ChEBI" id="CHEBI:58717"/>
        <dbReference type="ChEBI" id="CHEBI:143103"/>
        <dbReference type="EC" id="3.4.13.23"/>
    </reaction>
    <physiologicalReaction direction="left-to-right" evidence="10">
        <dbReference type="Rhea" id="RHEA:60445"/>
    </physiologicalReaction>
</comment>
<evidence type="ECO:0000256" key="8">
    <source>
        <dbReference type="ARBA" id="ARBA00022670"/>
    </source>
</evidence>
<comment type="catalytic activity">
    <reaction evidence="1">
        <text>Release of an N-terminal amino acid, Xaa-|-Yaa-, in which Xaa is preferably Leu, but may be other amino acids including Pro although not Arg or Lys, and Yaa may be Pro. Amino acid amides and methyl esters are also readily hydrolyzed, but rates on arylamides are exceedingly low.</text>
        <dbReference type="EC" id="3.4.11.1"/>
    </reaction>
</comment>
<dbReference type="HAMAP" id="MF_00181">
    <property type="entry name" value="Cytosol_peptidase_M17"/>
    <property type="match status" value="1"/>
</dbReference>
<evidence type="ECO:0000256" key="10">
    <source>
        <dbReference type="ARBA" id="ARBA00023511"/>
    </source>
</evidence>
<evidence type="ECO:0000256" key="7">
    <source>
        <dbReference type="ARBA" id="ARBA00022438"/>
    </source>
</evidence>
<evidence type="ECO:0000256" key="19">
    <source>
        <dbReference type="ARBA" id="ARBA00049107"/>
    </source>
</evidence>
<comment type="catalytic activity">
    <reaction evidence="2">
        <text>Release of N-terminal proline from a peptide.</text>
        <dbReference type="EC" id="3.4.11.5"/>
    </reaction>
</comment>
<comment type="catalytic activity">
    <reaction evidence="18">
        <text>S-benzyl-L-cysteinylglycine + H2O = S-benzyl-L-cysteine + glycine</text>
        <dbReference type="Rhea" id="RHEA:62568"/>
        <dbReference type="ChEBI" id="CHEBI:15377"/>
        <dbReference type="ChEBI" id="CHEBI:57305"/>
        <dbReference type="ChEBI" id="CHEBI:145802"/>
        <dbReference type="ChEBI" id="CHEBI:145803"/>
    </reaction>
    <physiologicalReaction direction="left-to-right" evidence="18">
        <dbReference type="Rhea" id="RHEA:62569"/>
    </physiologicalReaction>
</comment>
<sequence length="514" mass="55011">MALFLLGSKTVRLANSRLRFFSSSCLKMKKGLILGVYEGENKDDVVLTPTAAKYNELVNGKLLANIALAGPKIKKSKTRIFWGIEGSQHTCVAVVGLGKQNVGVDPLEEIDEGRENIRAAVAAACSALENVDIRNIDIESMGNAEATAEGTTLSTWVFQEFKSPPKQKIIPSISLYGDDGAEAWQIGQIKADAQNWARRLADLPANLMTPTIFSQQVSEVLTNVGVKVIVHDKAWAEAKGMNSFLSVSRGSIEEPKFVEVHYNGGNKGDAPIVIVGKGVTFDAGGISLKPASGMDEMRSDMGGAACVVASIKALAQLNIKLNIIGLIPLTENLPSGSATKPGDLVTAMNGKTIIVDNTDAEGRLILADGLCYAAEFKPKFTMDIATLTGAIRIALDNAATGVFTTSSELYEKLRSSGEVTGDRVWRMPLWQHYNSKMTKPCKAADVNNLSKTKGGGSCSAAGFLREFASTDVPWMHLDIAGVAGPCAENISYLQPGMTGRPTRTLIEFFQKFAS</sequence>
<comment type="caution">
    <text evidence="21">The sequence shown here is derived from an EMBL/GenBank/DDBJ whole genome shotgun (WGS) entry which is preliminary data.</text>
</comment>
<dbReference type="InterPro" id="IPR008283">
    <property type="entry name" value="Peptidase_M17_N"/>
</dbReference>
<dbReference type="Pfam" id="PF02789">
    <property type="entry name" value="Peptidase_M17_N"/>
    <property type="match status" value="1"/>
</dbReference>
<dbReference type="GO" id="GO:0006508">
    <property type="term" value="P:proteolysis"/>
    <property type="evidence" value="ECO:0007669"/>
    <property type="project" value="UniProtKB-KW"/>
</dbReference>
<dbReference type="PANTHER" id="PTHR11963">
    <property type="entry name" value="LEUCINE AMINOPEPTIDASE-RELATED"/>
    <property type="match status" value="1"/>
</dbReference>
<evidence type="ECO:0000256" key="4">
    <source>
        <dbReference type="ARBA" id="ARBA00012565"/>
    </source>
</evidence>
<evidence type="ECO:0000256" key="13">
    <source>
        <dbReference type="ARBA" id="ARBA00030930"/>
    </source>
</evidence>
<evidence type="ECO:0000256" key="3">
    <source>
        <dbReference type="ARBA" id="ARBA00009528"/>
    </source>
</evidence>
<organism evidence="21 22">
    <name type="scientific">Aphidius gifuensis</name>
    <name type="common">Parasitoid wasp</name>
    <dbReference type="NCBI Taxonomy" id="684658"/>
    <lineage>
        <taxon>Eukaryota</taxon>
        <taxon>Metazoa</taxon>
        <taxon>Ecdysozoa</taxon>
        <taxon>Arthropoda</taxon>
        <taxon>Hexapoda</taxon>
        <taxon>Insecta</taxon>
        <taxon>Pterygota</taxon>
        <taxon>Neoptera</taxon>
        <taxon>Endopterygota</taxon>
        <taxon>Hymenoptera</taxon>
        <taxon>Apocrita</taxon>
        <taxon>Ichneumonoidea</taxon>
        <taxon>Braconidae</taxon>
        <taxon>Aphidiinae</taxon>
        <taxon>Aphidius</taxon>
    </lineage>
</organism>
<evidence type="ECO:0000259" key="20">
    <source>
        <dbReference type="PROSITE" id="PS00631"/>
    </source>
</evidence>
<feature type="domain" description="Cytosol aminopeptidase" evidence="20">
    <location>
        <begin position="357"/>
        <end position="364"/>
    </location>
</feature>
<dbReference type="GO" id="GO:0070006">
    <property type="term" value="F:metalloaminopeptidase activity"/>
    <property type="evidence" value="ECO:0007669"/>
    <property type="project" value="InterPro"/>
</dbReference>
<evidence type="ECO:0000256" key="15">
    <source>
        <dbReference type="ARBA" id="ARBA00031564"/>
    </source>
</evidence>
<dbReference type="GO" id="GO:0005737">
    <property type="term" value="C:cytoplasm"/>
    <property type="evidence" value="ECO:0007669"/>
    <property type="project" value="InterPro"/>
</dbReference>
<dbReference type="EMBL" id="JACMRX010000002">
    <property type="protein sequence ID" value="KAF7995374.1"/>
    <property type="molecule type" value="Genomic_DNA"/>
</dbReference>
<comment type="catalytic activity">
    <reaction evidence="19">
        <text>L-cysteinylglycine + H2O = L-cysteine + glycine</text>
        <dbReference type="Rhea" id="RHEA:28783"/>
        <dbReference type="ChEBI" id="CHEBI:15377"/>
        <dbReference type="ChEBI" id="CHEBI:35235"/>
        <dbReference type="ChEBI" id="CHEBI:57305"/>
        <dbReference type="ChEBI" id="CHEBI:61694"/>
    </reaction>
    <physiologicalReaction direction="left-to-right" evidence="19">
        <dbReference type="Rhea" id="RHEA:28784"/>
    </physiologicalReaction>
</comment>
<evidence type="ECO:0000256" key="6">
    <source>
        <dbReference type="ARBA" id="ARBA00014190"/>
    </source>
</evidence>
<dbReference type="PANTHER" id="PTHR11963:SF23">
    <property type="entry name" value="CYTOSOL AMINOPEPTIDASE"/>
    <property type="match status" value="1"/>
</dbReference>
<evidence type="ECO:0000256" key="17">
    <source>
        <dbReference type="ARBA" id="ARBA00045966"/>
    </source>
</evidence>
<evidence type="ECO:0000256" key="16">
    <source>
        <dbReference type="ARBA" id="ARBA00033172"/>
    </source>
</evidence>
<name>A0A835CTS4_APHGI</name>
<dbReference type="Gene3D" id="3.40.220.10">
    <property type="entry name" value="Leucine Aminopeptidase, subunit E, domain 1"/>
    <property type="match status" value="1"/>
</dbReference>
<protein>
    <recommendedName>
        <fullName evidence="6">Cytosol aminopeptidase</fullName>
        <ecNumber evidence="4">3.4.11.1</ecNumber>
        <ecNumber evidence="5">3.4.11.5</ecNumber>
        <ecNumber evidence="11">3.4.13.23</ecNumber>
    </recommendedName>
    <alternativeName>
        <fullName evidence="14">Cysteinylglycine-S-conjugate dipeptidase</fullName>
    </alternativeName>
    <alternativeName>
        <fullName evidence="15">Leucine aminopeptidase 3</fullName>
    </alternativeName>
    <alternativeName>
        <fullName evidence="16">Leucyl aminopeptidase</fullName>
    </alternativeName>
    <alternativeName>
        <fullName evidence="13">Proline aminopeptidase</fullName>
    </alternativeName>
    <alternativeName>
        <fullName evidence="12">Prolyl aminopeptidase</fullName>
    </alternativeName>
</protein>
<comment type="function">
    <text evidence="17">Cytosolic metallopeptidase that catalyzes the removal of unsubstituted N-terminal hydrophobic amino acids from various peptides. The presence of Zn(2+) ions is essential for the peptidase activity, and the association with other cofactors can modulate the substrate spectificity of the enzyme. For instance, in the presence of Mn(2+), it displays a specific Cys-Gly hydrolyzing activity of Cys-Gly-S-conjugates. Involved in the metabolism of glutathione and in the degradation of glutathione S-conjugates, which may play a role in the control of the cell redox status.</text>
</comment>
<evidence type="ECO:0000256" key="12">
    <source>
        <dbReference type="ARBA" id="ARBA00029605"/>
    </source>
</evidence>
<keyword evidence="22" id="KW-1185">Reference proteome</keyword>
<dbReference type="CDD" id="cd00433">
    <property type="entry name" value="Peptidase_M17"/>
    <property type="match status" value="1"/>
</dbReference>
<keyword evidence="9" id="KW-0378">Hydrolase</keyword>
<dbReference type="SUPFAM" id="SSF53187">
    <property type="entry name" value="Zn-dependent exopeptidases"/>
    <property type="match status" value="1"/>
</dbReference>
<evidence type="ECO:0000256" key="5">
    <source>
        <dbReference type="ARBA" id="ARBA00012568"/>
    </source>
</evidence>
<dbReference type="SUPFAM" id="SSF52949">
    <property type="entry name" value="Macro domain-like"/>
    <property type="match status" value="1"/>
</dbReference>
<dbReference type="InterPro" id="IPR011356">
    <property type="entry name" value="Leucine_aapep/pepB"/>
</dbReference>
<keyword evidence="7" id="KW-0031">Aminopeptidase</keyword>
<dbReference type="Proteomes" id="UP000639338">
    <property type="component" value="Unassembled WGS sequence"/>
</dbReference>
<evidence type="ECO:0000313" key="21">
    <source>
        <dbReference type="EMBL" id="KAF7995374.1"/>
    </source>
</evidence>
<accession>A0A835CTS4</accession>
<evidence type="ECO:0000256" key="2">
    <source>
        <dbReference type="ARBA" id="ARBA00001585"/>
    </source>
</evidence>
<evidence type="ECO:0000256" key="1">
    <source>
        <dbReference type="ARBA" id="ARBA00000135"/>
    </source>
</evidence>
<dbReference type="EC" id="3.4.11.1" evidence="4"/>
<evidence type="ECO:0000313" key="22">
    <source>
        <dbReference type="Proteomes" id="UP000639338"/>
    </source>
</evidence>
<dbReference type="EC" id="3.4.13.23" evidence="11"/>
<dbReference type="InterPro" id="IPR000819">
    <property type="entry name" value="Peptidase_M17_C"/>
</dbReference>
<proteinExistence type="inferred from homology"/>
<evidence type="ECO:0000256" key="18">
    <source>
        <dbReference type="ARBA" id="ARBA00047881"/>
    </source>
</evidence>
<keyword evidence="8" id="KW-0645">Protease</keyword>
<dbReference type="PRINTS" id="PR00481">
    <property type="entry name" value="LAMNOPPTDASE"/>
</dbReference>
<dbReference type="OrthoDB" id="412814at2759"/>
<dbReference type="InterPro" id="IPR023042">
    <property type="entry name" value="Peptidase_M17_leu_NH2_pept"/>
</dbReference>
<dbReference type="GO" id="GO:0030145">
    <property type="term" value="F:manganese ion binding"/>
    <property type="evidence" value="ECO:0007669"/>
    <property type="project" value="InterPro"/>
</dbReference>
<dbReference type="Gene3D" id="3.40.630.10">
    <property type="entry name" value="Zn peptidases"/>
    <property type="match status" value="1"/>
</dbReference>